<comment type="caution">
    <text evidence="2">The sequence shown here is derived from an EMBL/GenBank/DDBJ whole genome shotgun (WGS) entry which is preliminary data.</text>
</comment>
<feature type="compositionally biased region" description="Polar residues" evidence="1">
    <location>
        <begin position="138"/>
        <end position="152"/>
    </location>
</feature>
<name>A0AAW0T8M2_SCYPA</name>
<feature type="compositionally biased region" description="Pro residues" evidence="1">
    <location>
        <begin position="118"/>
        <end position="137"/>
    </location>
</feature>
<sequence length="152" mass="17043">MWWRCLRLPWFYDGSSKQPTSLTPLPVAQQHKHTNRQPQHITVFLFSSASSITVRYLIRFALALIFPHLCRRRMEEEKNEAEEEGARGGVRRAAAGGKEMIGLGQIFVTHNMHGNGHPAPPMMPPATLPPWAHPQPTPSAHTCTTGTHPPLQ</sequence>
<gene>
    <name evidence="2" type="ORF">O3P69_015492</name>
</gene>
<feature type="region of interest" description="Disordered" evidence="1">
    <location>
        <begin position="113"/>
        <end position="152"/>
    </location>
</feature>
<accession>A0AAW0T8M2</accession>
<dbReference type="Proteomes" id="UP001487740">
    <property type="component" value="Unassembled WGS sequence"/>
</dbReference>
<proteinExistence type="predicted"/>
<evidence type="ECO:0000313" key="3">
    <source>
        <dbReference type="Proteomes" id="UP001487740"/>
    </source>
</evidence>
<reference evidence="2 3" key="1">
    <citation type="submission" date="2023-03" db="EMBL/GenBank/DDBJ databases">
        <title>High-quality genome of Scylla paramamosain provides insights in environmental adaptation.</title>
        <authorList>
            <person name="Zhang L."/>
        </authorList>
    </citation>
    <scope>NUCLEOTIDE SEQUENCE [LARGE SCALE GENOMIC DNA]</scope>
    <source>
        <strain evidence="2">LZ_2023a</strain>
        <tissue evidence="2">Muscle</tissue>
    </source>
</reference>
<protein>
    <submittedName>
        <fullName evidence="2">Uncharacterized protein</fullName>
    </submittedName>
</protein>
<keyword evidence="3" id="KW-1185">Reference proteome</keyword>
<evidence type="ECO:0000256" key="1">
    <source>
        <dbReference type="SAM" id="MobiDB-lite"/>
    </source>
</evidence>
<dbReference type="AlphaFoldDB" id="A0AAW0T8M2"/>
<organism evidence="2 3">
    <name type="scientific">Scylla paramamosain</name>
    <name type="common">Mud crab</name>
    <dbReference type="NCBI Taxonomy" id="85552"/>
    <lineage>
        <taxon>Eukaryota</taxon>
        <taxon>Metazoa</taxon>
        <taxon>Ecdysozoa</taxon>
        <taxon>Arthropoda</taxon>
        <taxon>Crustacea</taxon>
        <taxon>Multicrustacea</taxon>
        <taxon>Malacostraca</taxon>
        <taxon>Eumalacostraca</taxon>
        <taxon>Eucarida</taxon>
        <taxon>Decapoda</taxon>
        <taxon>Pleocyemata</taxon>
        <taxon>Brachyura</taxon>
        <taxon>Eubrachyura</taxon>
        <taxon>Portunoidea</taxon>
        <taxon>Portunidae</taxon>
        <taxon>Portuninae</taxon>
        <taxon>Scylla</taxon>
    </lineage>
</organism>
<evidence type="ECO:0000313" key="2">
    <source>
        <dbReference type="EMBL" id="KAK8382702.1"/>
    </source>
</evidence>
<dbReference type="EMBL" id="JARAKH010000039">
    <property type="protein sequence ID" value="KAK8382702.1"/>
    <property type="molecule type" value="Genomic_DNA"/>
</dbReference>